<dbReference type="Gene3D" id="3.60.15.10">
    <property type="entry name" value="Ribonuclease Z/Hydroxyacylglutathione hydrolase-like"/>
    <property type="match status" value="1"/>
</dbReference>
<feature type="domain" description="Metallo-beta-lactamase" evidence="5">
    <location>
        <begin position="32"/>
        <end position="265"/>
    </location>
</feature>
<evidence type="ECO:0000313" key="7">
    <source>
        <dbReference type="Proteomes" id="UP000199651"/>
    </source>
</evidence>
<evidence type="ECO:0000256" key="2">
    <source>
        <dbReference type="ARBA" id="ARBA00022723"/>
    </source>
</evidence>
<dbReference type="RefSeq" id="WP_091379187.1">
    <property type="nucleotide sequence ID" value="NZ_FNDV01000005.1"/>
</dbReference>
<name>A0A1H0S956_9PSEU</name>
<gene>
    <name evidence="6" type="ORF">SAMN05192558_108340</name>
</gene>
<dbReference type="SUPFAM" id="SSF56281">
    <property type="entry name" value="Metallo-hydrolase/oxidoreductase"/>
    <property type="match status" value="1"/>
</dbReference>
<dbReference type="GO" id="GO:0016787">
    <property type="term" value="F:hydrolase activity"/>
    <property type="evidence" value="ECO:0007669"/>
    <property type="project" value="UniProtKB-KW"/>
</dbReference>
<keyword evidence="3" id="KW-0378">Hydrolase</keyword>
<evidence type="ECO:0000256" key="3">
    <source>
        <dbReference type="ARBA" id="ARBA00022801"/>
    </source>
</evidence>
<sequence length="278" mass="30524">MRVHHLNCGSMRPPGGKLLDGEPGLFRMANMVCHVLLIESEQGLVLVDTGFGETDLARLPGSLPREFVHLVRPLADPSTSAIRQVEALGHKASDVRHIILTHMDLDHAGGLRDFQSATVHVYEPEHTVATAQATVRERQRFRAAQWAHGPKWELYQAGGGDEWFGMRAVRGLVGLPEDFLLVPLEGHTRGHVGVAVDTGSGWLLHAGDAYFNRGEIDPVNPNCPPLMSAFEKIMQVDGKARVANQARLRDLVRDHGDEVTVFSAHDAVELRRLTGSVV</sequence>
<evidence type="ECO:0000256" key="4">
    <source>
        <dbReference type="ARBA" id="ARBA00022833"/>
    </source>
</evidence>
<dbReference type="PANTHER" id="PTHR42978:SF3">
    <property type="entry name" value="BLR3078 PROTEIN"/>
    <property type="match status" value="1"/>
</dbReference>
<reference evidence="7" key="1">
    <citation type="submission" date="2016-10" db="EMBL/GenBank/DDBJ databases">
        <authorList>
            <person name="Varghese N."/>
            <person name="Submissions S."/>
        </authorList>
    </citation>
    <scope>NUCLEOTIDE SEQUENCE [LARGE SCALE GENOMIC DNA]</scope>
    <source>
        <strain evidence="7">IBRC-M 10655</strain>
    </source>
</reference>
<organism evidence="6 7">
    <name type="scientific">Actinokineospora alba</name>
    <dbReference type="NCBI Taxonomy" id="504798"/>
    <lineage>
        <taxon>Bacteria</taxon>
        <taxon>Bacillati</taxon>
        <taxon>Actinomycetota</taxon>
        <taxon>Actinomycetes</taxon>
        <taxon>Pseudonocardiales</taxon>
        <taxon>Pseudonocardiaceae</taxon>
        <taxon>Actinokineospora</taxon>
    </lineage>
</organism>
<keyword evidence="7" id="KW-1185">Reference proteome</keyword>
<evidence type="ECO:0000259" key="5">
    <source>
        <dbReference type="SMART" id="SM00849"/>
    </source>
</evidence>
<dbReference type="Proteomes" id="UP000199651">
    <property type="component" value="Unassembled WGS sequence"/>
</dbReference>
<comment type="similarity">
    <text evidence="1">Belongs to the metallo-beta-lactamase superfamily.</text>
</comment>
<keyword evidence="4" id="KW-0862">Zinc</keyword>
<dbReference type="OrthoDB" id="3196337at2"/>
<evidence type="ECO:0000256" key="1">
    <source>
        <dbReference type="ARBA" id="ARBA00007749"/>
    </source>
</evidence>
<dbReference type="InterPro" id="IPR001279">
    <property type="entry name" value="Metallo-B-lactamas"/>
</dbReference>
<dbReference type="AlphaFoldDB" id="A0A1H0S956"/>
<proteinExistence type="inferred from homology"/>
<dbReference type="PANTHER" id="PTHR42978">
    <property type="entry name" value="QUORUM-QUENCHING LACTONASE YTNP-RELATED-RELATED"/>
    <property type="match status" value="1"/>
</dbReference>
<accession>A0A1H0S956</accession>
<keyword evidence="2" id="KW-0479">Metal-binding</keyword>
<dbReference type="STRING" id="504798.SAMN05421871_105351"/>
<protein>
    <submittedName>
        <fullName evidence="6">Metallo-beta-lactamase superfamily protein</fullName>
    </submittedName>
</protein>
<dbReference type="EMBL" id="FNJB01000008">
    <property type="protein sequence ID" value="SDP38197.1"/>
    <property type="molecule type" value="Genomic_DNA"/>
</dbReference>
<dbReference type="InterPro" id="IPR051013">
    <property type="entry name" value="MBL_superfamily_lactonases"/>
</dbReference>
<dbReference type="InterPro" id="IPR036866">
    <property type="entry name" value="RibonucZ/Hydroxyglut_hydro"/>
</dbReference>
<dbReference type="Pfam" id="PF00753">
    <property type="entry name" value="Lactamase_B"/>
    <property type="match status" value="1"/>
</dbReference>
<dbReference type="GO" id="GO:0046872">
    <property type="term" value="F:metal ion binding"/>
    <property type="evidence" value="ECO:0007669"/>
    <property type="project" value="UniProtKB-KW"/>
</dbReference>
<evidence type="ECO:0000313" key="6">
    <source>
        <dbReference type="EMBL" id="SDP38197.1"/>
    </source>
</evidence>
<dbReference type="SMART" id="SM00849">
    <property type="entry name" value="Lactamase_B"/>
    <property type="match status" value="1"/>
</dbReference>
<dbReference type="CDD" id="cd07742">
    <property type="entry name" value="metallo-hydrolase-like_MBL-fold"/>
    <property type="match status" value="1"/>
</dbReference>